<feature type="region of interest" description="Disordered" evidence="1">
    <location>
        <begin position="177"/>
        <end position="888"/>
    </location>
</feature>
<dbReference type="STRING" id="1036808.A0A0C3A9F7"/>
<dbReference type="OrthoDB" id="3231532at2759"/>
<feature type="compositionally biased region" description="Basic and acidic residues" evidence="1">
    <location>
        <begin position="767"/>
        <end position="809"/>
    </location>
</feature>
<gene>
    <name evidence="2" type="ORF">SCLCIDRAFT_526755</name>
</gene>
<accession>A0A0C3A9F7</accession>
<feature type="compositionally biased region" description="Polar residues" evidence="1">
    <location>
        <begin position="442"/>
        <end position="451"/>
    </location>
</feature>
<feature type="compositionally biased region" description="Polar residues" evidence="1">
    <location>
        <begin position="476"/>
        <end position="490"/>
    </location>
</feature>
<proteinExistence type="predicted"/>
<feature type="compositionally biased region" description="Basic and acidic residues" evidence="1">
    <location>
        <begin position="950"/>
        <end position="965"/>
    </location>
</feature>
<protein>
    <submittedName>
        <fullName evidence="2">Uncharacterized protein</fullName>
    </submittedName>
</protein>
<dbReference type="Proteomes" id="UP000053989">
    <property type="component" value="Unassembled WGS sequence"/>
</dbReference>
<feature type="compositionally biased region" description="Basic and acidic residues" evidence="1">
    <location>
        <begin position="454"/>
        <end position="465"/>
    </location>
</feature>
<feature type="compositionally biased region" description="Low complexity" evidence="1">
    <location>
        <begin position="633"/>
        <end position="650"/>
    </location>
</feature>
<feature type="compositionally biased region" description="Basic and acidic residues" evidence="1">
    <location>
        <begin position="861"/>
        <end position="875"/>
    </location>
</feature>
<feature type="compositionally biased region" description="Polar residues" evidence="1">
    <location>
        <begin position="375"/>
        <end position="387"/>
    </location>
</feature>
<feature type="compositionally biased region" description="Polar residues" evidence="1">
    <location>
        <begin position="77"/>
        <end position="105"/>
    </location>
</feature>
<name>A0A0C3A9F7_9AGAM</name>
<evidence type="ECO:0000313" key="2">
    <source>
        <dbReference type="EMBL" id="KIM70378.1"/>
    </source>
</evidence>
<feature type="compositionally biased region" description="Polar residues" evidence="1">
    <location>
        <begin position="708"/>
        <end position="722"/>
    </location>
</feature>
<sequence length="1084" mass="117994">MGGFGSPLFQSVLEPFQESVGTGEVERRPSARLPSPGAPAQMDQQPQAQRKLSRKISKSGEGRSLWHRKSSKKAAESTATNQVRPSRLNNNSTHSFTTMDSVDTQDNDTPLPSFFLHSIVPDPLGELPAWFKKESDMAAANVSTFRIRYPLHNPEGPRWYKNHHLIPASSLNPPPSVFSPSFPPMAASAHDLSEDSSRLPGPSRSPSGTPLPTPNSSQVRIPDTGGKPRSRKTSQDNVDLMDLSDPWGTHWHHESPYDAGTNNSPVSVDPPEGLPRTRSRQTSLNAGQSRHKTVTPSPLSQSTSAVHLQPPEAAEVSRKLSKRRKPFAGLFGTSAKEPGSCEATSITSPDGLSAADRLSTDQNALRPDAPRRHSTLSPTSIALSSHSVAKKEKRGSVLGRLVRRFSVLRRTAQDPGAAISEVPEDEKGASSSFADEGRSRRSIVSQRQPSPEKQGAEKKHSDPSKRIPPPRIDSDLLTQAENGRGPSTQLGREINDHRSSTSSDIPLAPLGKLTITNPDLPSSCGTTPAEENVNLPPEVPKQPLPQLERRDDGCPVLPMPVLTDKPPAGMQSPLSLPNSPARTPSPAKGLLSPLTLPAPSPSFPEVAPASSSAQFVVKKHSPSSNKASPVSTSIPVSRPQQPQPSSESVRPIPPHLIVPSIDDSPLSRASVLANPPTPCNNEEPNAQLPHPEESFRRSVASAEKAKSTNETVSLTKSNSITSRKTETFRLVRSPSENKSLSESIMVEGEQWLLVNGEDGLRRRRTKDKGEKSTRPEKEKTERAPSRSKDRDSKRDQKKSEKAEASDNRRRVGSHARSKSPPVEQVDVSQLSGRPSRARSLDGTQRPTLIQPMVFTLQGEPPRLRKSDDRQRDSTHSRHSRPGPCPVVTVARMERVPSGSARPTSELTSTADINSLKAREAWEMDRLWKGRSMYHGQPEATFMTSPPPNTRESRPPRVESSQRDTSHVVGHGSSHTSYVVQPLQAHPIPASVFYANMPSAPPPIIYAATSPYGHIPHASRDYSTSRSLPNFSFPAKESSSERPTNPLPPPPRESTYQPSRLPALADRSSGSAAEYWTKYTSVPLH</sequence>
<keyword evidence="3" id="KW-1185">Reference proteome</keyword>
<feature type="region of interest" description="Disordered" evidence="1">
    <location>
        <begin position="1017"/>
        <end position="1070"/>
    </location>
</feature>
<feature type="region of interest" description="Disordered" evidence="1">
    <location>
        <begin position="1"/>
        <end position="105"/>
    </location>
</feature>
<feature type="compositionally biased region" description="Polar residues" evidence="1">
    <location>
        <begin position="1020"/>
        <end position="1029"/>
    </location>
</feature>
<dbReference type="InParanoid" id="A0A0C3A9F7"/>
<dbReference type="HOGENOM" id="CLU_003816_0_0_1"/>
<reference evidence="2 3" key="1">
    <citation type="submission" date="2014-04" db="EMBL/GenBank/DDBJ databases">
        <authorList>
            <consortium name="DOE Joint Genome Institute"/>
            <person name="Kuo A."/>
            <person name="Kohler A."/>
            <person name="Nagy L.G."/>
            <person name="Floudas D."/>
            <person name="Copeland A."/>
            <person name="Barry K.W."/>
            <person name="Cichocki N."/>
            <person name="Veneault-Fourrey C."/>
            <person name="LaButti K."/>
            <person name="Lindquist E.A."/>
            <person name="Lipzen A."/>
            <person name="Lundell T."/>
            <person name="Morin E."/>
            <person name="Murat C."/>
            <person name="Sun H."/>
            <person name="Tunlid A."/>
            <person name="Henrissat B."/>
            <person name="Grigoriev I.V."/>
            <person name="Hibbett D.S."/>
            <person name="Martin F."/>
            <person name="Nordberg H.P."/>
            <person name="Cantor M.N."/>
            <person name="Hua S.X."/>
        </authorList>
    </citation>
    <scope>NUCLEOTIDE SEQUENCE [LARGE SCALE GENOMIC DNA]</scope>
    <source>
        <strain evidence="2 3">Foug A</strain>
    </source>
</reference>
<dbReference type="AlphaFoldDB" id="A0A0C3A9F7"/>
<reference evidence="3" key="2">
    <citation type="submission" date="2015-01" db="EMBL/GenBank/DDBJ databases">
        <title>Evolutionary Origins and Diversification of the Mycorrhizal Mutualists.</title>
        <authorList>
            <consortium name="DOE Joint Genome Institute"/>
            <consortium name="Mycorrhizal Genomics Consortium"/>
            <person name="Kohler A."/>
            <person name="Kuo A."/>
            <person name="Nagy L.G."/>
            <person name="Floudas D."/>
            <person name="Copeland A."/>
            <person name="Barry K.W."/>
            <person name="Cichocki N."/>
            <person name="Veneault-Fourrey C."/>
            <person name="LaButti K."/>
            <person name="Lindquist E.A."/>
            <person name="Lipzen A."/>
            <person name="Lundell T."/>
            <person name="Morin E."/>
            <person name="Murat C."/>
            <person name="Riley R."/>
            <person name="Ohm R."/>
            <person name="Sun H."/>
            <person name="Tunlid A."/>
            <person name="Henrissat B."/>
            <person name="Grigoriev I.V."/>
            <person name="Hibbett D.S."/>
            <person name="Martin F."/>
        </authorList>
    </citation>
    <scope>NUCLEOTIDE SEQUENCE [LARGE SCALE GENOMIC DNA]</scope>
    <source>
        <strain evidence="3">Foug A</strain>
    </source>
</reference>
<evidence type="ECO:0000313" key="3">
    <source>
        <dbReference type="Proteomes" id="UP000053989"/>
    </source>
</evidence>
<feature type="compositionally biased region" description="Low complexity" evidence="1">
    <location>
        <begin position="38"/>
        <end position="49"/>
    </location>
</feature>
<feature type="compositionally biased region" description="Polar residues" evidence="1">
    <location>
        <begin position="280"/>
        <end position="306"/>
    </location>
</feature>
<feature type="compositionally biased region" description="Low complexity" evidence="1">
    <location>
        <begin position="198"/>
        <end position="210"/>
    </location>
</feature>
<feature type="compositionally biased region" description="Polar residues" evidence="1">
    <location>
        <begin position="514"/>
        <end position="526"/>
    </location>
</feature>
<evidence type="ECO:0000256" key="1">
    <source>
        <dbReference type="SAM" id="MobiDB-lite"/>
    </source>
</evidence>
<feature type="region of interest" description="Disordered" evidence="1">
    <location>
        <begin position="936"/>
        <end position="974"/>
    </location>
</feature>
<organism evidence="2 3">
    <name type="scientific">Scleroderma citrinum Foug A</name>
    <dbReference type="NCBI Taxonomy" id="1036808"/>
    <lineage>
        <taxon>Eukaryota</taxon>
        <taxon>Fungi</taxon>
        <taxon>Dikarya</taxon>
        <taxon>Basidiomycota</taxon>
        <taxon>Agaricomycotina</taxon>
        <taxon>Agaricomycetes</taxon>
        <taxon>Agaricomycetidae</taxon>
        <taxon>Boletales</taxon>
        <taxon>Sclerodermatineae</taxon>
        <taxon>Sclerodermataceae</taxon>
        <taxon>Scleroderma</taxon>
    </lineage>
</organism>
<feature type="compositionally biased region" description="Polar residues" evidence="1">
    <location>
        <begin position="572"/>
        <end position="582"/>
    </location>
</feature>
<feature type="compositionally biased region" description="Polar residues" evidence="1">
    <location>
        <begin position="622"/>
        <end position="632"/>
    </location>
</feature>
<dbReference type="EMBL" id="KN822005">
    <property type="protein sequence ID" value="KIM70378.1"/>
    <property type="molecule type" value="Genomic_DNA"/>
</dbReference>